<evidence type="ECO:0000313" key="6">
    <source>
        <dbReference type="EMBL" id="KGB75247.1"/>
    </source>
</evidence>
<keyword evidence="3 5" id="KW-1133">Transmembrane helix</keyword>
<feature type="transmembrane region" description="Helical" evidence="5">
    <location>
        <begin position="158"/>
        <end position="178"/>
    </location>
</feature>
<dbReference type="OMA" id="VFVWSDV"/>
<comment type="subcellular location">
    <subcellularLocation>
        <location evidence="1">Membrane</location>
        <topology evidence="1">Multi-pass membrane protein</topology>
    </subcellularLocation>
</comment>
<evidence type="ECO:0000256" key="3">
    <source>
        <dbReference type="ARBA" id="ARBA00022989"/>
    </source>
</evidence>
<feature type="transmembrane region" description="Helical" evidence="5">
    <location>
        <begin position="244"/>
        <end position="263"/>
    </location>
</feature>
<feature type="transmembrane region" description="Helical" evidence="5">
    <location>
        <begin position="206"/>
        <end position="224"/>
    </location>
</feature>
<evidence type="ECO:0000256" key="5">
    <source>
        <dbReference type="SAM" id="Phobius"/>
    </source>
</evidence>
<dbReference type="PANTHER" id="PTHR31465:SF1">
    <property type="entry name" value="PROTEIN RTA1-RELATED"/>
    <property type="match status" value="1"/>
</dbReference>
<dbReference type="Proteomes" id="UP000029445">
    <property type="component" value="Chromosome 3"/>
</dbReference>
<dbReference type="Pfam" id="PF04479">
    <property type="entry name" value="RTA1"/>
    <property type="match status" value="1"/>
</dbReference>
<dbReference type="AlphaFoldDB" id="A0A095C3T3"/>
<feature type="transmembrane region" description="Helical" evidence="5">
    <location>
        <begin position="72"/>
        <end position="97"/>
    </location>
</feature>
<dbReference type="InterPro" id="IPR007568">
    <property type="entry name" value="RTA1"/>
</dbReference>
<dbReference type="GO" id="GO:0016020">
    <property type="term" value="C:membrane"/>
    <property type="evidence" value="ECO:0007669"/>
    <property type="project" value="UniProtKB-SubCell"/>
</dbReference>
<dbReference type="VEuPathDB" id="FungiDB:CNBG_1085"/>
<reference evidence="6 7" key="1">
    <citation type="journal article" date="2011" name="MBio">
        <title>Genome variation in Cryptococcus gattii, an emerging pathogen of immunocompetent hosts.</title>
        <authorList>
            <person name="D'Souza C.A."/>
            <person name="Kronstad J.W."/>
            <person name="Taylor G."/>
            <person name="Warren R."/>
            <person name="Yuen M."/>
            <person name="Hu G."/>
            <person name="Jung W.H."/>
            <person name="Sham A."/>
            <person name="Kidd S.E."/>
            <person name="Tangen K."/>
            <person name="Lee N."/>
            <person name="Zeilmaker T."/>
            <person name="Sawkins J."/>
            <person name="McVicker G."/>
            <person name="Shah S."/>
            <person name="Gnerre S."/>
            <person name="Griggs A."/>
            <person name="Zeng Q."/>
            <person name="Bartlett K."/>
            <person name="Li W."/>
            <person name="Wang X."/>
            <person name="Heitman J."/>
            <person name="Stajich J.E."/>
            <person name="Fraser J.A."/>
            <person name="Meyer W."/>
            <person name="Carter D."/>
            <person name="Schein J."/>
            <person name="Krzywinski M."/>
            <person name="Kwon-Chung K.J."/>
            <person name="Varma A."/>
            <person name="Wang J."/>
            <person name="Brunham R."/>
            <person name="Fyfe M."/>
            <person name="Ouellette B.F."/>
            <person name="Siddiqui A."/>
            <person name="Marra M."/>
            <person name="Jones S."/>
            <person name="Holt R."/>
            <person name="Birren B.W."/>
            <person name="Galagan J.E."/>
            <person name="Cuomo C.A."/>
        </authorList>
    </citation>
    <scope>NUCLEOTIDE SEQUENCE [LARGE SCALE GENOMIC DNA]</scope>
    <source>
        <strain evidence="6 7">R265</strain>
    </source>
</reference>
<feature type="transmembrane region" description="Helical" evidence="5">
    <location>
        <begin position="48"/>
        <end position="66"/>
    </location>
</feature>
<feature type="transmembrane region" description="Helical" evidence="5">
    <location>
        <begin position="15"/>
        <end position="36"/>
    </location>
</feature>
<dbReference type="GeneID" id="88177402"/>
<name>A0A095C3T3_CRYD2</name>
<dbReference type="STRING" id="294750.A0A095C3T3"/>
<reference evidence="6 7" key="2">
    <citation type="journal article" date="2018" name="Proc. Natl. Acad. Sci.">
        <title>RNAi is a critical determinant of centromere evolution in closely related fungi.</title>
        <authorList>
            <person name="Yadav V."/>
            <person name="Sun S."/>
            <person name="Billmyre R.B."/>
            <person name="Thimmappa B.C."/>
            <person name="Shea T."/>
            <person name="Lintner R."/>
            <person name="Bakkeren G."/>
            <person name="Cuomo C.A."/>
            <person name="Heitman J."/>
            <person name="Sanyal K."/>
        </authorList>
    </citation>
    <scope>NUCLEOTIDE SEQUENCE [LARGE SCALE GENOMIC DNA]</scope>
    <source>
        <strain evidence="6 7">R265</strain>
    </source>
</reference>
<dbReference type="KEGG" id="cdeu:CNBG_1085"/>
<feature type="transmembrane region" description="Helical" evidence="5">
    <location>
        <begin position="117"/>
        <end position="138"/>
    </location>
</feature>
<dbReference type="OrthoDB" id="3358017at2759"/>
<dbReference type="PANTHER" id="PTHR31465">
    <property type="entry name" value="PROTEIN RTA1-RELATED"/>
    <property type="match status" value="1"/>
</dbReference>
<proteinExistence type="predicted"/>
<evidence type="ECO:0008006" key="8">
    <source>
        <dbReference type="Google" id="ProtNLM"/>
    </source>
</evidence>
<gene>
    <name evidence="6" type="ORF">CNBG_1085</name>
</gene>
<evidence type="ECO:0000256" key="1">
    <source>
        <dbReference type="ARBA" id="ARBA00004141"/>
    </source>
</evidence>
<accession>A0A095C3T3</accession>
<keyword evidence="4 5" id="KW-0472">Membrane</keyword>
<dbReference type="HOGENOM" id="CLU_033465_3_3_1"/>
<evidence type="ECO:0000313" key="7">
    <source>
        <dbReference type="Proteomes" id="UP000029445"/>
    </source>
</evidence>
<keyword evidence="7" id="KW-1185">Reference proteome</keyword>
<keyword evidence="2 5" id="KW-0812">Transmembrane</keyword>
<evidence type="ECO:0000256" key="4">
    <source>
        <dbReference type="ARBA" id="ARBA00023136"/>
    </source>
</evidence>
<dbReference type="EMBL" id="CP025761">
    <property type="protein sequence ID" value="KGB75247.1"/>
    <property type="molecule type" value="Genomic_DNA"/>
</dbReference>
<protein>
    <recommendedName>
        <fullName evidence="8">RTA1 domain protein</fullName>
    </recommendedName>
</protein>
<evidence type="ECO:0000256" key="2">
    <source>
        <dbReference type="ARBA" id="ARBA00022692"/>
    </source>
</evidence>
<organism evidence="6 7">
    <name type="scientific">Cryptococcus deuterogattii (strain R265)</name>
    <name type="common">Cryptococcus gattii VGII (strain R265)</name>
    <dbReference type="NCBI Taxonomy" id="294750"/>
    <lineage>
        <taxon>Eukaryota</taxon>
        <taxon>Fungi</taxon>
        <taxon>Dikarya</taxon>
        <taxon>Basidiomycota</taxon>
        <taxon>Agaricomycotina</taxon>
        <taxon>Tremellomycetes</taxon>
        <taxon>Tremellales</taxon>
        <taxon>Cryptococcaceae</taxon>
        <taxon>Cryptococcus</taxon>
        <taxon>Cryptococcus gattii species complex</taxon>
    </lineage>
</organism>
<sequence length="286" mass="32321">MANPSEAVGIYNPEGAPAIIAFVLLGAVDGALWYHYFKMRPRPKWMRCMTVGCFFMSLGFIIRFSRRHHINAWAFIFETLFILLSPCAFLAELYILVPHMSISLNADDCLIINRNAIVALFITGDIITVLAQIAGTALQATFGELINIGVKCTLGGLLVQLACFGFFFTILIMFGVRLGRKHGQRPRWGQDSFRETISCRARHWETLYYALIFSSICMIIRTIYRVIEYAGGSEGPLAENEVCFYILDTIPMLFLVGIFVFVWPPRCIEEPNCITSPLPMTMTNMK</sequence>
<dbReference type="RefSeq" id="XP_062881203.1">
    <property type="nucleotide sequence ID" value="XM_063025248.1"/>
</dbReference>